<comment type="caution">
    <text evidence="2">The sequence shown here is derived from an EMBL/GenBank/DDBJ whole genome shotgun (WGS) entry which is preliminary data.</text>
</comment>
<gene>
    <name evidence="2" type="ORF">MiSe_37420</name>
</gene>
<dbReference type="AlphaFoldDB" id="A0AAV3XHL9"/>
<dbReference type="EMBL" id="BLAY01000056">
    <property type="protein sequence ID" value="GET38982.1"/>
    <property type="molecule type" value="Genomic_DNA"/>
</dbReference>
<organism evidence="2 3">
    <name type="scientific">Microseira wollei NIES-4236</name>
    <dbReference type="NCBI Taxonomy" id="2530354"/>
    <lineage>
        <taxon>Bacteria</taxon>
        <taxon>Bacillati</taxon>
        <taxon>Cyanobacteriota</taxon>
        <taxon>Cyanophyceae</taxon>
        <taxon>Oscillatoriophycideae</taxon>
        <taxon>Aerosakkonematales</taxon>
        <taxon>Aerosakkonemataceae</taxon>
        <taxon>Microseira</taxon>
    </lineage>
</organism>
<sequence>MKTALAAITVSLSLLAVVSRAQAVQVTLYDGNPNVSPGSQGQLGFGALAGNGFPLSLDPANPTSGYESVGSGGRTVDTAFTPPNIFNSTTEYAGYANYNPLTGQFFNRTYTLDQTLGYSITFNLALNSSTDNTLNRSAFSITVTSSDGLSGIEIGFEPNSIIGRNADFTPGDTANFNTSASTNYTLAVVGNNYTLSWGSGSLAGALRSYSFDPANSDPPLGTFNPYRIGNFLSFADNTGQESGTFTLGAVSVSTNTAAAVPFNFNPTFGLLILGAWTGFIHLKTQQK</sequence>
<protein>
    <submittedName>
        <fullName evidence="2">Ig</fullName>
    </submittedName>
</protein>
<keyword evidence="3" id="KW-1185">Reference proteome</keyword>
<reference evidence="2" key="1">
    <citation type="submission" date="2019-10" db="EMBL/GenBank/DDBJ databases">
        <title>Draft genome sequece of Microseira wollei NIES-4236.</title>
        <authorList>
            <person name="Yamaguchi H."/>
            <person name="Suzuki S."/>
            <person name="Kawachi M."/>
        </authorList>
    </citation>
    <scope>NUCLEOTIDE SEQUENCE</scope>
    <source>
        <strain evidence="2">NIES-4236</strain>
    </source>
</reference>
<feature type="signal peptide" evidence="1">
    <location>
        <begin position="1"/>
        <end position="23"/>
    </location>
</feature>
<feature type="chain" id="PRO_5043977295" evidence="1">
    <location>
        <begin position="24"/>
        <end position="287"/>
    </location>
</feature>
<evidence type="ECO:0000256" key="1">
    <source>
        <dbReference type="SAM" id="SignalP"/>
    </source>
</evidence>
<proteinExistence type="predicted"/>
<evidence type="ECO:0000313" key="2">
    <source>
        <dbReference type="EMBL" id="GET38982.1"/>
    </source>
</evidence>
<name>A0AAV3XHL9_9CYAN</name>
<evidence type="ECO:0000313" key="3">
    <source>
        <dbReference type="Proteomes" id="UP001050975"/>
    </source>
</evidence>
<keyword evidence="1" id="KW-0732">Signal</keyword>
<dbReference type="RefSeq" id="WP_226583733.1">
    <property type="nucleotide sequence ID" value="NZ_BLAY01000056.1"/>
</dbReference>
<accession>A0AAV3XHL9</accession>
<dbReference type="Proteomes" id="UP001050975">
    <property type="component" value="Unassembled WGS sequence"/>
</dbReference>